<dbReference type="CDD" id="cd07897">
    <property type="entry name" value="Adenylation_DNA_ligase_Bac1"/>
    <property type="match status" value="1"/>
</dbReference>
<evidence type="ECO:0000313" key="15">
    <source>
        <dbReference type="EMBL" id="SMC10284.1"/>
    </source>
</evidence>
<keyword evidence="16" id="KW-1185">Reference proteome</keyword>
<evidence type="ECO:0000256" key="2">
    <source>
        <dbReference type="ARBA" id="ARBA00022598"/>
    </source>
</evidence>
<evidence type="ECO:0000256" key="6">
    <source>
        <dbReference type="ARBA" id="ARBA00022741"/>
    </source>
</evidence>
<dbReference type="PROSITE" id="PS50160">
    <property type="entry name" value="DNA_LIGASE_A3"/>
    <property type="match status" value="1"/>
</dbReference>
<evidence type="ECO:0000259" key="14">
    <source>
        <dbReference type="PROSITE" id="PS50160"/>
    </source>
</evidence>
<dbReference type="GO" id="GO:0006260">
    <property type="term" value="P:DNA replication"/>
    <property type="evidence" value="ECO:0007669"/>
    <property type="project" value="UniProtKB-KW"/>
</dbReference>
<dbReference type="Gene3D" id="2.40.50.140">
    <property type="entry name" value="Nucleic acid-binding proteins"/>
    <property type="match status" value="1"/>
</dbReference>
<evidence type="ECO:0000256" key="9">
    <source>
        <dbReference type="ARBA" id="ARBA00022842"/>
    </source>
</evidence>
<keyword evidence="6" id="KW-0547">Nucleotide-binding</keyword>
<keyword evidence="7" id="KW-0227">DNA damage</keyword>
<dbReference type="GO" id="GO:0003677">
    <property type="term" value="F:DNA binding"/>
    <property type="evidence" value="ECO:0007669"/>
    <property type="project" value="InterPro"/>
</dbReference>
<dbReference type="Gene3D" id="3.30.470.30">
    <property type="entry name" value="DNA ligase/mRNA capping enzyme"/>
    <property type="match status" value="1"/>
</dbReference>
<dbReference type="PANTHER" id="PTHR45674:SF13">
    <property type="entry name" value="DNA LIGASE-RELATED"/>
    <property type="match status" value="1"/>
</dbReference>
<evidence type="ECO:0000313" key="16">
    <source>
        <dbReference type="Proteomes" id="UP000193224"/>
    </source>
</evidence>
<dbReference type="Pfam" id="PF04675">
    <property type="entry name" value="DNA_ligase_A_N"/>
    <property type="match status" value="1"/>
</dbReference>
<keyword evidence="9" id="KW-0460">Magnesium</keyword>
<keyword evidence="11" id="KW-0234">DNA repair</keyword>
<dbReference type="InterPro" id="IPR016059">
    <property type="entry name" value="DNA_ligase_ATP-dep_CS"/>
</dbReference>
<evidence type="ECO:0000256" key="8">
    <source>
        <dbReference type="ARBA" id="ARBA00022840"/>
    </source>
</evidence>
<dbReference type="RefSeq" id="WP_085798274.1">
    <property type="nucleotide sequence ID" value="NZ_FWXB01000001.1"/>
</dbReference>
<evidence type="ECO:0000256" key="13">
    <source>
        <dbReference type="ARBA" id="ARBA00034003"/>
    </source>
</evidence>
<name>A0A1X7BL60_9RHOB</name>
<evidence type="ECO:0000256" key="10">
    <source>
        <dbReference type="ARBA" id="ARBA00023172"/>
    </source>
</evidence>
<dbReference type="NCBIfam" id="TIGR04120">
    <property type="entry name" value="DNA_lig_bact"/>
    <property type="match status" value="1"/>
</dbReference>
<dbReference type="GO" id="GO:0051301">
    <property type="term" value="P:cell division"/>
    <property type="evidence" value="ECO:0007669"/>
    <property type="project" value="UniProtKB-KW"/>
</dbReference>
<dbReference type="Proteomes" id="UP000193224">
    <property type="component" value="Unassembled WGS sequence"/>
</dbReference>
<dbReference type="OrthoDB" id="9767858at2"/>
<dbReference type="PANTHER" id="PTHR45674">
    <property type="entry name" value="DNA LIGASE 1/3 FAMILY MEMBER"/>
    <property type="match status" value="1"/>
</dbReference>
<dbReference type="Pfam" id="PF01068">
    <property type="entry name" value="DNA_ligase_A_M"/>
    <property type="match status" value="1"/>
</dbReference>
<dbReference type="SUPFAM" id="SSF50249">
    <property type="entry name" value="Nucleic acid-binding proteins"/>
    <property type="match status" value="1"/>
</dbReference>
<keyword evidence="3" id="KW-0132">Cell division</keyword>
<keyword evidence="8" id="KW-0067">ATP-binding</keyword>
<dbReference type="NCBIfam" id="NF006701">
    <property type="entry name" value="PRK09247.1"/>
    <property type="match status" value="1"/>
</dbReference>
<keyword evidence="12" id="KW-0131">Cell cycle</keyword>
<dbReference type="EC" id="6.5.1.1" evidence="1"/>
<evidence type="ECO:0000256" key="12">
    <source>
        <dbReference type="ARBA" id="ARBA00023306"/>
    </source>
</evidence>
<dbReference type="GO" id="GO:0006310">
    <property type="term" value="P:DNA recombination"/>
    <property type="evidence" value="ECO:0007669"/>
    <property type="project" value="UniProtKB-KW"/>
</dbReference>
<keyword evidence="5" id="KW-0479">Metal-binding</keyword>
<feature type="domain" description="ATP-dependent DNA ligase family profile" evidence="14">
    <location>
        <begin position="305"/>
        <end position="436"/>
    </location>
</feature>
<dbReference type="GO" id="GO:0003910">
    <property type="term" value="F:DNA ligase (ATP) activity"/>
    <property type="evidence" value="ECO:0007669"/>
    <property type="project" value="UniProtKB-EC"/>
</dbReference>
<dbReference type="GO" id="GO:0046872">
    <property type="term" value="F:metal ion binding"/>
    <property type="evidence" value="ECO:0007669"/>
    <property type="project" value="UniProtKB-KW"/>
</dbReference>
<proteinExistence type="predicted"/>
<dbReference type="InterPro" id="IPR012308">
    <property type="entry name" value="DNA_ligase_ATP-dep_N"/>
</dbReference>
<dbReference type="Pfam" id="PF04679">
    <property type="entry name" value="DNA_ligase_A_C"/>
    <property type="match status" value="1"/>
</dbReference>
<dbReference type="InterPro" id="IPR036599">
    <property type="entry name" value="DNA_ligase_N_sf"/>
</dbReference>
<dbReference type="Gene3D" id="1.10.3260.10">
    <property type="entry name" value="DNA ligase, ATP-dependent, N-terminal domain"/>
    <property type="match status" value="1"/>
</dbReference>
<dbReference type="AlphaFoldDB" id="A0A1X7BL60"/>
<dbReference type="InterPro" id="IPR026333">
    <property type="entry name" value="ATP_dep_DNA_lig_pp_1105_fam"/>
</dbReference>
<evidence type="ECO:0000256" key="5">
    <source>
        <dbReference type="ARBA" id="ARBA00022723"/>
    </source>
</evidence>
<dbReference type="InterPro" id="IPR012310">
    <property type="entry name" value="DNA_ligase_ATP-dep_cent"/>
</dbReference>
<keyword evidence="10" id="KW-0233">DNA recombination</keyword>
<keyword evidence="2 15" id="KW-0436">Ligase</keyword>
<dbReference type="InterPro" id="IPR012340">
    <property type="entry name" value="NA-bd_OB-fold"/>
</dbReference>
<evidence type="ECO:0000256" key="3">
    <source>
        <dbReference type="ARBA" id="ARBA00022618"/>
    </source>
</evidence>
<sequence length="532" mass="60243">MKRFVALYAAIDQTTKTSAKVAALADYFATAPDADKLWTIALFSGRRPRRAITTTKLREWAAERAGIPLWLFEESYPIVGDLAETIALVLPPPSAMQRRSLSDWITYLRALERVGEEDRKAAILTAWDQMETTERLVFNKLLTGGFRLGVSRKLMTRGLAQATGQDEAELAHRLMGDWQPDTTSYNALIMASDPSAGLSRPYPFCLAHALEGVPDDLGPPQDWLAEWKWDGIRGQIIRRGGTQFTWSRGEELMTDRFPEFARLCDYLPDGIVLDGEILAWDHTADAPLPFSDLQKRIGRKTVPKKLLKDAPAMLIAYDLLEHDGRDLRDHPFTERRTRLERLLSTVPDEAPVRLAPLLPNNDWAALADLRNDARDKRAEGLMLKRGASPYHVGRKKGDWWKWKLDPLTIDAVMIYAQQGHGRRANLFTDFTFAVWNGNELVPFAKAYSGLTDAEFRKITAWVRKNTIERFGPVRHVTPEHVFEIAFEGIAASKRHKSGVALRFPRMARWRHDKSAAQANTLGDLKEMLAQYG</sequence>
<evidence type="ECO:0000256" key="11">
    <source>
        <dbReference type="ARBA" id="ARBA00023204"/>
    </source>
</evidence>
<dbReference type="CDD" id="cd07972">
    <property type="entry name" value="OBF_DNA_ligase_Arch_LigB"/>
    <property type="match status" value="1"/>
</dbReference>
<dbReference type="InterPro" id="IPR012309">
    <property type="entry name" value="DNA_ligase_ATP-dep_C"/>
</dbReference>
<gene>
    <name evidence="15" type="primary">ykoU</name>
    <name evidence="15" type="ORF">ROA7745_00087</name>
</gene>
<dbReference type="SUPFAM" id="SSF56091">
    <property type="entry name" value="DNA ligase/mRNA capping enzyme, catalytic domain"/>
    <property type="match status" value="1"/>
</dbReference>
<evidence type="ECO:0000256" key="4">
    <source>
        <dbReference type="ARBA" id="ARBA00022705"/>
    </source>
</evidence>
<reference evidence="15 16" key="1">
    <citation type="submission" date="2017-03" db="EMBL/GenBank/DDBJ databases">
        <authorList>
            <person name="Afonso C.L."/>
            <person name="Miller P.J."/>
            <person name="Scott M.A."/>
            <person name="Spackman E."/>
            <person name="Goraichik I."/>
            <person name="Dimitrov K.M."/>
            <person name="Suarez D.L."/>
            <person name="Swayne D.E."/>
        </authorList>
    </citation>
    <scope>NUCLEOTIDE SEQUENCE [LARGE SCALE GENOMIC DNA]</scope>
    <source>
        <strain evidence="15 16">CECT 7745</strain>
    </source>
</reference>
<keyword evidence="4" id="KW-0235">DNA replication</keyword>
<protein>
    <recommendedName>
        <fullName evidence="1">DNA ligase (ATP)</fullName>
        <ecNumber evidence="1">6.5.1.1</ecNumber>
    </recommendedName>
</protein>
<evidence type="ECO:0000256" key="7">
    <source>
        <dbReference type="ARBA" id="ARBA00022763"/>
    </source>
</evidence>
<dbReference type="EMBL" id="FWXB01000001">
    <property type="protein sequence ID" value="SMC10284.1"/>
    <property type="molecule type" value="Genomic_DNA"/>
</dbReference>
<comment type="catalytic activity">
    <reaction evidence="13">
        <text>ATP + (deoxyribonucleotide)n-3'-hydroxyl + 5'-phospho-(deoxyribonucleotide)m = (deoxyribonucleotide)n+m + AMP + diphosphate.</text>
        <dbReference type="EC" id="6.5.1.1"/>
    </reaction>
</comment>
<dbReference type="GO" id="GO:0006281">
    <property type="term" value="P:DNA repair"/>
    <property type="evidence" value="ECO:0007669"/>
    <property type="project" value="UniProtKB-KW"/>
</dbReference>
<accession>A0A1X7BL60</accession>
<organism evidence="15 16">
    <name type="scientific">Roseovarius aestuarii</name>
    <dbReference type="NCBI Taxonomy" id="475083"/>
    <lineage>
        <taxon>Bacteria</taxon>
        <taxon>Pseudomonadati</taxon>
        <taxon>Pseudomonadota</taxon>
        <taxon>Alphaproteobacteria</taxon>
        <taxon>Rhodobacterales</taxon>
        <taxon>Roseobacteraceae</taxon>
        <taxon>Roseovarius</taxon>
    </lineage>
</organism>
<dbReference type="GO" id="GO:0005524">
    <property type="term" value="F:ATP binding"/>
    <property type="evidence" value="ECO:0007669"/>
    <property type="project" value="UniProtKB-KW"/>
</dbReference>
<dbReference type="PROSITE" id="PS00697">
    <property type="entry name" value="DNA_LIGASE_A1"/>
    <property type="match status" value="1"/>
</dbReference>
<dbReference type="InterPro" id="IPR050191">
    <property type="entry name" value="ATP-dep_DNA_ligase"/>
</dbReference>
<evidence type="ECO:0000256" key="1">
    <source>
        <dbReference type="ARBA" id="ARBA00012727"/>
    </source>
</evidence>